<evidence type="ECO:0000256" key="14">
    <source>
        <dbReference type="ARBA" id="ARBA00053943"/>
    </source>
</evidence>
<evidence type="ECO:0000256" key="9">
    <source>
        <dbReference type="ARBA" id="ARBA00022840"/>
    </source>
</evidence>
<dbReference type="GO" id="GO:0006265">
    <property type="term" value="P:DNA topological change"/>
    <property type="evidence" value="ECO:0007669"/>
    <property type="project" value="UniProtKB-UniRule"/>
</dbReference>
<sequence>MSDSEGENFDVDFSDSESDSYEPAPKKTTKAKATKASAPQKAKATTAKSAGKAKAAPKKKVLADHDDNAEEDLDDEVDDDVPPMQSEAAPARKKKTVSDTYQKLTQLEHILKRPDSYIGSVETINQIMWTYDATTKRMVYREVQYVPGFFKIVDEILVNAADNKINDPSMDTLKVTIDVDEGTISVYNNGKGIPIEIHSTEKMYIPELVFGHLLSGSNYDDDEKKLTGGRNGYGAKLANIYSHEFTVETADKFTLKKYKQTWTENMSKCGKAKITANAKGDEWTRVTFRPDLKRFGMDSIDEDTAGLLRKRVYDMAGTVKNVKVYLNDERLKVKNFKSYVELYLNSATAEAAENSGGAAQIKPTIIYEQISPRWEVAFAVSDGNFMQVSFANSISTTKGGTHVTVLADQIAKNLITAIGKKNKAATVKAGQIKNHMWIFINALIENPTFDSQTKETLTLPASKFGTKPVLSEDFMKKVQKSPIVDNILNWAKKTDGSKRSRLTGLPKLSDANNAGTKNAKDCTLILTEGDSAKALAIAGLGVVGRNNFGVFPLRGKLLNVREARHDQIMKNEEIQNIKKIMGLQHNKDYTNVSSLRYGRLMIMTDQDHDGSHIKGLLINFLDHFYPSLLKVPDFLVEFVTPILRITKGKQRKDFFTIPEYEQWAKDTPGADKWATKYFKGLGTSTDADARGYFSDMAKHVIPFAPTQEGDRELIELAFSKKKADERKEWLRQFKPGTFLDHRLEEIPYSDFVNRELILFSMADNIRSIPSIADGLKPGQRKIIWACFKRNLKKEIKVVQLVGYVSENAAYHHGEVSLTQTIVALAQDFVGSNNLNLLNPSGQFGTRDQGGKDHASGRYINTLPMPIARTIFHPDDDAVLNVQTEDNAVIEPEFYMPVVPMVLINGAEGIGTGWSTNIPSFNPVDIIDNIRRLMNDEELVPMHPWWRGFKGEIKQISKNKYDVHGVVTKLDDTTVEITELPIHKWTQTFKAELEAMMVGEKGEGSVKNYQEHHANENVHFVVQMDAKALEKAEEKGLIEHFKLISKIATSNMICFNLDGKIRKYDSPEAILEEFYPARLAYYQKRKDHLSGEMSKVLDRLNNQARFIQMIVDRKLSVSARKKADIVEDEAEGENEDEEEAEVAGSTSDYDYLLNMPIYSLTKEKIDKLRRQAADQEEELEILVKKSPKDLWNADMDKFLADWRKTDEEFQQKMLASTAANKKGKRKQGVLQTRKSLGGGKRGRDDSDDDFQPIKATKKKAAPIVAPAARATAKAKPKKSESDDDDDIVVDDKPPARKAAAKRKVEPDSDIEMESDKPPARKAAAKRKVEADSDVGDGK</sequence>
<evidence type="ECO:0000256" key="5">
    <source>
        <dbReference type="ARBA" id="ARBA00012895"/>
    </source>
</evidence>
<keyword evidence="13 15" id="KW-0413">Isomerase</keyword>
<dbReference type="InterPro" id="IPR036890">
    <property type="entry name" value="HATPase_C_sf"/>
</dbReference>
<dbReference type="FunFam" id="3.30.230.10:FF:000008">
    <property type="entry name" value="DNA topoisomerase 2"/>
    <property type="match status" value="1"/>
</dbReference>
<feature type="coiled-coil region" evidence="17">
    <location>
        <begin position="1157"/>
        <end position="1184"/>
    </location>
</feature>
<dbReference type="Gene3D" id="3.30.1490.30">
    <property type="match status" value="1"/>
</dbReference>
<dbReference type="FunFam" id="3.30.565.10:FF:000004">
    <property type="entry name" value="DNA topoisomerase 2"/>
    <property type="match status" value="1"/>
</dbReference>
<feature type="domain" description="Toprim" evidence="19">
    <location>
        <begin position="522"/>
        <end position="636"/>
    </location>
</feature>
<feature type="domain" description="Topo IIA-type catalytic" evidence="20">
    <location>
        <begin position="768"/>
        <end position="1194"/>
    </location>
</feature>
<dbReference type="FunFam" id="3.30.1490.30:FF:000001">
    <property type="entry name" value="DNA topoisomerase 2"/>
    <property type="match status" value="1"/>
</dbReference>
<evidence type="ECO:0000313" key="22">
    <source>
        <dbReference type="Proteomes" id="UP000799118"/>
    </source>
</evidence>
<dbReference type="EC" id="5.6.2.2" evidence="5 16"/>
<dbReference type="InterPro" id="IPR003594">
    <property type="entry name" value="HATPase_dom"/>
</dbReference>
<dbReference type="InterPro" id="IPR050634">
    <property type="entry name" value="DNA_Topoisomerase_II"/>
</dbReference>
<accession>A0A6A4HKU6</accession>
<reference evidence="21" key="1">
    <citation type="journal article" date="2019" name="Environ. Microbiol.">
        <title>Fungal ecological strategies reflected in gene transcription - a case study of two litter decomposers.</title>
        <authorList>
            <person name="Barbi F."/>
            <person name="Kohler A."/>
            <person name="Barry K."/>
            <person name="Baskaran P."/>
            <person name="Daum C."/>
            <person name="Fauchery L."/>
            <person name="Ihrmark K."/>
            <person name="Kuo A."/>
            <person name="LaButti K."/>
            <person name="Lipzen A."/>
            <person name="Morin E."/>
            <person name="Grigoriev I.V."/>
            <person name="Henrissat B."/>
            <person name="Lindahl B."/>
            <person name="Martin F."/>
        </authorList>
    </citation>
    <scope>NUCLEOTIDE SEQUENCE</scope>
    <source>
        <strain evidence="21">JB14</strain>
    </source>
</reference>
<dbReference type="InterPro" id="IPR013759">
    <property type="entry name" value="Topo_IIA_B_C"/>
</dbReference>
<dbReference type="InterPro" id="IPR031660">
    <property type="entry name" value="TOPRIM_C"/>
</dbReference>
<keyword evidence="22" id="KW-1185">Reference proteome</keyword>
<feature type="compositionally biased region" description="Acidic residues" evidence="18">
    <location>
        <begin position="1"/>
        <end position="20"/>
    </location>
</feature>
<dbReference type="InterPro" id="IPR014721">
    <property type="entry name" value="Ribsml_uS5_D2-typ_fold_subgr"/>
</dbReference>
<dbReference type="CDD" id="cd16930">
    <property type="entry name" value="HATPase_TopII-like"/>
    <property type="match status" value="1"/>
</dbReference>
<dbReference type="CDD" id="cd03365">
    <property type="entry name" value="TOPRIM_TopoIIA"/>
    <property type="match status" value="1"/>
</dbReference>
<feature type="compositionally biased region" description="Acidic residues" evidence="18">
    <location>
        <begin position="67"/>
        <end position="81"/>
    </location>
</feature>
<evidence type="ECO:0000256" key="11">
    <source>
        <dbReference type="ARBA" id="ARBA00023029"/>
    </source>
</evidence>
<evidence type="ECO:0000256" key="10">
    <source>
        <dbReference type="ARBA" id="ARBA00022842"/>
    </source>
</evidence>
<dbReference type="Gene3D" id="3.30.230.10">
    <property type="match status" value="1"/>
</dbReference>
<keyword evidence="11 15" id="KW-0799">Topoisomerase</keyword>
<protein>
    <recommendedName>
        <fullName evidence="6 16">DNA topoisomerase 2</fullName>
        <ecNumber evidence="5 16">5.6.2.2</ecNumber>
    </recommendedName>
</protein>
<feature type="region of interest" description="Disordered" evidence="18">
    <location>
        <begin position="1"/>
        <end position="97"/>
    </location>
</feature>
<dbReference type="GO" id="GO:0003918">
    <property type="term" value="F:DNA topoisomerase type II (double strand cut, ATP-hydrolyzing) activity"/>
    <property type="evidence" value="ECO:0007669"/>
    <property type="project" value="UniProtKB-UniRule"/>
</dbReference>
<evidence type="ECO:0000313" key="21">
    <source>
        <dbReference type="EMBL" id="KAE9397687.1"/>
    </source>
</evidence>
<dbReference type="Gene3D" id="3.40.50.670">
    <property type="match status" value="1"/>
</dbReference>
<dbReference type="Pfam" id="PF02518">
    <property type="entry name" value="HATPase_c"/>
    <property type="match status" value="1"/>
</dbReference>
<evidence type="ECO:0000256" key="13">
    <source>
        <dbReference type="ARBA" id="ARBA00023235"/>
    </source>
</evidence>
<feature type="region of interest" description="Disordered" evidence="18">
    <location>
        <begin position="1125"/>
        <end position="1144"/>
    </location>
</feature>
<feature type="compositionally biased region" description="Low complexity" evidence="18">
    <location>
        <begin position="34"/>
        <end position="54"/>
    </location>
</feature>
<dbReference type="PRINTS" id="PR00418">
    <property type="entry name" value="TPI2FAMILY"/>
</dbReference>
<comment type="subunit">
    <text evidence="16">Homodimer.</text>
</comment>
<dbReference type="Gene3D" id="3.30.1360.40">
    <property type="match status" value="1"/>
</dbReference>
<dbReference type="GO" id="GO:0046872">
    <property type="term" value="F:metal ion binding"/>
    <property type="evidence" value="ECO:0007669"/>
    <property type="project" value="UniProtKB-KW"/>
</dbReference>
<dbReference type="CDD" id="cd03481">
    <property type="entry name" value="TopoIIA_Trans_ScTopoIIA"/>
    <property type="match status" value="1"/>
</dbReference>
<dbReference type="Pfam" id="PF01751">
    <property type="entry name" value="Toprim"/>
    <property type="match status" value="1"/>
</dbReference>
<dbReference type="InterPro" id="IPR018522">
    <property type="entry name" value="TopoIIA_CS"/>
</dbReference>
<dbReference type="EMBL" id="ML769494">
    <property type="protein sequence ID" value="KAE9397687.1"/>
    <property type="molecule type" value="Genomic_DNA"/>
</dbReference>
<feature type="compositionally biased region" description="Acidic residues" evidence="18">
    <location>
        <begin position="1125"/>
        <end position="1140"/>
    </location>
</feature>
<dbReference type="FunFam" id="3.30.1360.40:FF:000003">
    <property type="entry name" value="DNA topoisomerase 2"/>
    <property type="match status" value="1"/>
</dbReference>
<feature type="compositionally biased region" description="Basic and acidic residues" evidence="18">
    <location>
        <begin position="1325"/>
        <end position="1337"/>
    </location>
</feature>
<proteinExistence type="inferred from homology"/>
<dbReference type="InterPro" id="IPR013506">
    <property type="entry name" value="Topo_IIA_bsu_dom2"/>
</dbReference>
<dbReference type="CDD" id="cd00187">
    <property type="entry name" value="TOP4c"/>
    <property type="match status" value="1"/>
</dbReference>
<evidence type="ECO:0000256" key="16">
    <source>
        <dbReference type="RuleBase" id="RU362094"/>
    </source>
</evidence>
<dbReference type="PROSITE" id="PS52040">
    <property type="entry name" value="TOPO_IIA"/>
    <property type="match status" value="1"/>
</dbReference>
<keyword evidence="12 15" id="KW-0238">DNA-binding</keyword>
<keyword evidence="8 16" id="KW-0547">Nucleotide-binding</keyword>
<dbReference type="SMART" id="SM00434">
    <property type="entry name" value="TOP4c"/>
    <property type="match status" value="1"/>
</dbReference>
<evidence type="ECO:0000256" key="4">
    <source>
        <dbReference type="ARBA" id="ARBA00011080"/>
    </source>
</evidence>
<dbReference type="Proteomes" id="UP000799118">
    <property type="component" value="Unassembled WGS sequence"/>
</dbReference>
<evidence type="ECO:0000259" key="19">
    <source>
        <dbReference type="PROSITE" id="PS50880"/>
    </source>
</evidence>
<comment type="cofactor">
    <cofactor evidence="3">
        <name>Mg(2+)</name>
        <dbReference type="ChEBI" id="CHEBI:18420"/>
    </cofactor>
</comment>
<dbReference type="InterPro" id="IPR013758">
    <property type="entry name" value="Topo_IIA_A/C_ab"/>
</dbReference>
<evidence type="ECO:0000256" key="12">
    <source>
        <dbReference type="ARBA" id="ARBA00023125"/>
    </source>
</evidence>
<evidence type="ECO:0000256" key="3">
    <source>
        <dbReference type="ARBA" id="ARBA00001946"/>
    </source>
</evidence>
<dbReference type="InterPro" id="IPR001154">
    <property type="entry name" value="TopoII_euk"/>
</dbReference>
<dbReference type="Gene3D" id="3.90.199.10">
    <property type="entry name" value="Topoisomerase II, domain 5"/>
    <property type="match status" value="1"/>
</dbReference>
<dbReference type="Pfam" id="PF00204">
    <property type="entry name" value="DNA_gyraseB"/>
    <property type="match status" value="1"/>
</dbReference>
<dbReference type="SMART" id="SM00433">
    <property type="entry name" value="TOP2c"/>
    <property type="match status" value="1"/>
</dbReference>
<evidence type="ECO:0000256" key="6">
    <source>
        <dbReference type="ARBA" id="ARBA00019635"/>
    </source>
</evidence>
<dbReference type="GO" id="GO:0005524">
    <property type="term" value="F:ATP binding"/>
    <property type="evidence" value="ECO:0007669"/>
    <property type="project" value="UniProtKB-UniRule"/>
</dbReference>
<comment type="similarity">
    <text evidence="4 16">Belongs to the type II topoisomerase family.</text>
</comment>
<dbReference type="InterPro" id="IPR002205">
    <property type="entry name" value="Topo_IIA_dom_A"/>
</dbReference>
<feature type="region of interest" description="Disordered" evidence="18">
    <location>
        <begin position="1215"/>
        <end position="1337"/>
    </location>
</feature>
<keyword evidence="17" id="KW-0175">Coiled coil</keyword>
<keyword evidence="7" id="KW-0479">Metal-binding</keyword>
<gene>
    <name evidence="21" type="ORF">BT96DRAFT_966181</name>
</gene>
<comment type="catalytic activity">
    <reaction evidence="1 15 16">
        <text>ATP-dependent breakage, passage and rejoining of double-stranded DNA.</text>
        <dbReference type="EC" id="5.6.2.2"/>
    </reaction>
</comment>
<dbReference type="GO" id="GO:0003677">
    <property type="term" value="F:DNA binding"/>
    <property type="evidence" value="ECO:0007669"/>
    <property type="project" value="UniProtKB-UniRule"/>
</dbReference>
<dbReference type="InterPro" id="IPR001241">
    <property type="entry name" value="Topo_IIA"/>
</dbReference>
<comment type="cofactor">
    <cofactor evidence="2">
        <name>Ca(2+)</name>
        <dbReference type="ChEBI" id="CHEBI:29108"/>
    </cofactor>
</comment>
<dbReference type="InterPro" id="IPR020568">
    <property type="entry name" value="Ribosomal_Su5_D2-typ_SF"/>
</dbReference>
<evidence type="ECO:0000256" key="8">
    <source>
        <dbReference type="ARBA" id="ARBA00022741"/>
    </source>
</evidence>
<keyword evidence="9 16" id="KW-0067">ATP-binding</keyword>
<dbReference type="SUPFAM" id="SSF56719">
    <property type="entry name" value="Type II DNA topoisomerase"/>
    <property type="match status" value="1"/>
</dbReference>
<dbReference type="OrthoDB" id="276498at2759"/>
<evidence type="ECO:0000256" key="1">
    <source>
        <dbReference type="ARBA" id="ARBA00000185"/>
    </source>
</evidence>
<dbReference type="InterPro" id="IPR013757">
    <property type="entry name" value="Topo_IIA_A_a_sf"/>
</dbReference>
<dbReference type="Pfam" id="PF16898">
    <property type="entry name" value="TOPRIM_C"/>
    <property type="match status" value="1"/>
</dbReference>
<evidence type="ECO:0000256" key="15">
    <source>
        <dbReference type="PROSITE-ProRule" id="PRU01384"/>
    </source>
</evidence>
<dbReference type="SUPFAM" id="SSF54211">
    <property type="entry name" value="Ribosomal protein S5 domain 2-like"/>
    <property type="match status" value="1"/>
</dbReference>
<dbReference type="GO" id="GO:0000712">
    <property type="term" value="P:resolution of meiotic recombination intermediates"/>
    <property type="evidence" value="ECO:0007669"/>
    <property type="project" value="TreeGrafter"/>
</dbReference>
<dbReference type="Pfam" id="PF00521">
    <property type="entry name" value="DNA_topoisoIV"/>
    <property type="match status" value="1"/>
</dbReference>
<dbReference type="PROSITE" id="PS50880">
    <property type="entry name" value="TOPRIM"/>
    <property type="match status" value="1"/>
</dbReference>
<evidence type="ECO:0000256" key="17">
    <source>
        <dbReference type="SAM" id="Coils"/>
    </source>
</evidence>
<dbReference type="PROSITE" id="PS00177">
    <property type="entry name" value="TOPOISOMERASE_II"/>
    <property type="match status" value="1"/>
</dbReference>
<dbReference type="PRINTS" id="PR01158">
    <property type="entry name" value="TOPISMRASEII"/>
</dbReference>
<feature type="active site" description="O-(5'-phospho-DNA)-tyrosine intermediate" evidence="15">
    <location>
        <position position="858"/>
    </location>
</feature>
<dbReference type="Gene3D" id="1.10.268.10">
    <property type="entry name" value="Topoisomerase, domain 3"/>
    <property type="match status" value="1"/>
</dbReference>
<evidence type="ECO:0000256" key="7">
    <source>
        <dbReference type="ARBA" id="ARBA00022723"/>
    </source>
</evidence>
<dbReference type="InterPro" id="IPR034157">
    <property type="entry name" value="TOPRIM_TopoII"/>
</dbReference>
<comment type="function">
    <text evidence="14 16">Control of topological states of DNA by transient breakage and subsequent rejoining of DNA strands. Topoisomerase II makes double-strand breaks.</text>
</comment>
<dbReference type="PANTHER" id="PTHR10169:SF38">
    <property type="entry name" value="DNA TOPOISOMERASE 2"/>
    <property type="match status" value="1"/>
</dbReference>
<dbReference type="SMART" id="SM00387">
    <property type="entry name" value="HATPase_c"/>
    <property type="match status" value="1"/>
</dbReference>
<evidence type="ECO:0000256" key="2">
    <source>
        <dbReference type="ARBA" id="ARBA00001913"/>
    </source>
</evidence>
<keyword evidence="10" id="KW-0460">Magnesium</keyword>
<evidence type="ECO:0000256" key="18">
    <source>
        <dbReference type="SAM" id="MobiDB-lite"/>
    </source>
</evidence>
<dbReference type="Gene3D" id="3.30.565.10">
    <property type="entry name" value="Histidine kinase-like ATPase, C-terminal domain"/>
    <property type="match status" value="1"/>
</dbReference>
<dbReference type="GO" id="GO:0000819">
    <property type="term" value="P:sister chromatid segregation"/>
    <property type="evidence" value="ECO:0007669"/>
    <property type="project" value="TreeGrafter"/>
</dbReference>
<dbReference type="FunFam" id="3.40.50.670:FF:000001">
    <property type="entry name" value="DNA topoisomerase 2"/>
    <property type="match status" value="2"/>
</dbReference>
<dbReference type="InterPro" id="IPR013760">
    <property type="entry name" value="Topo_IIA-like_dom_sf"/>
</dbReference>
<dbReference type="InterPro" id="IPR006171">
    <property type="entry name" value="TOPRIM_dom"/>
</dbReference>
<dbReference type="SUPFAM" id="SSF55874">
    <property type="entry name" value="ATPase domain of HSP90 chaperone/DNA topoisomerase II/histidine kinase"/>
    <property type="match status" value="1"/>
</dbReference>
<feature type="compositionally biased region" description="Low complexity" evidence="18">
    <location>
        <begin position="1260"/>
        <end position="1272"/>
    </location>
</feature>
<name>A0A6A4HKU6_9AGAR</name>
<organism evidence="21 22">
    <name type="scientific">Gymnopus androsaceus JB14</name>
    <dbReference type="NCBI Taxonomy" id="1447944"/>
    <lineage>
        <taxon>Eukaryota</taxon>
        <taxon>Fungi</taxon>
        <taxon>Dikarya</taxon>
        <taxon>Basidiomycota</taxon>
        <taxon>Agaricomycotina</taxon>
        <taxon>Agaricomycetes</taxon>
        <taxon>Agaricomycetidae</taxon>
        <taxon>Agaricales</taxon>
        <taxon>Marasmiineae</taxon>
        <taxon>Omphalotaceae</taxon>
        <taxon>Gymnopus</taxon>
    </lineage>
</organism>
<dbReference type="PANTHER" id="PTHR10169">
    <property type="entry name" value="DNA TOPOISOMERASE/GYRASE"/>
    <property type="match status" value="1"/>
</dbReference>
<evidence type="ECO:0000259" key="20">
    <source>
        <dbReference type="PROSITE" id="PS52040"/>
    </source>
</evidence>
<dbReference type="GO" id="GO:0005634">
    <property type="term" value="C:nucleus"/>
    <property type="evidence" value="ECO:0007669"/>
    <property type="project" value="TreeGrafter"/>
</dbReference>
<dbReference type="FunFam" id="3.90.199.10:FF:000002">
    <property type="entry name" value="DNA topoisomerase 2"/>
    <property type="match status" value="1"/>
</dbReference>